<dbReference type="Proteomes" id="UP000215483">
    <property type="component" value="Unassembled WGS sequence"/>
</dbReference>
<evidence type="ECO:0000259" key="3">
    <source>
        <dbReference type="PROSITE" id="PS50240"/>
    </source>
</evidence>
<dbReference type="SMART" id="SM00020">
    <property type="entry name" value="Tryp_SPc"/>
    <property type="match status" value="1"/>
</dbReference>
<dbReference type="SUPFAM" id="SSF50494">
    <property type="entry name" value="Trypsin-like serine proteases"/>
    <property type="match status" value="1"/>
</dbReference>
<feature type="domain" description="Peptidase S1" evidence="3">
    <location>
        <begin position="39"/>
        <end position="266"/>
    </location>
</feature>
<feature type="signal peptide" evidence="2">
    <location>
        <begin position="1"/>
        <end position="38"/>
    </location>
</feature>
<organism evidence="4 5">
    <name type="scientific">Streptomyces diastatochromogenes</name>
    <dbReference type="NCBI Taxonomy" id="42236"/>
    <lineage>
        <taxon>Bacteria</taxon>
        <taxon>Bacillati</taxon>
        <taxon>Actinomycetota</taxon>
        <taxon>Actinomycetes</taxon>
        <taxon>Kitasatosporales</taxon>
        <taxon>Streptomycetaceae</taxon>
        <taxon>Streptomyces</taxon>
    </lineage>
</organism>
<dbReference type="Gene3D" id="2.40.128.340">
    <property type="match status" value="1"/>
</dbReference>
<gene>
    <name evidence="4" type="ORF">BEK98_15605</name>
</gene>
<dbReference type="Pfam" id="PF00089">
    <property type="entry name" value="Trypsin"/>
    <property type="match status" value="1"/>
</dbReference>
<dbReference type="PANTHER" id="PTHR44103">
    <property type="entry name" value="PROPROTEIN CONVERTASE P"/>
    <property type="match status" value="1"/>
</dbReference>
<feature type="chain" id="PRO_5011969027" description="Peptidase S1 domain-containing protein" evidence="2">
    <location>
        <begin position="39"/>
        <end position="524"/>
    </location>
</feature>
<dbReference type="GO" id="GO:0004252">
    <property type="term" value="F:serine-type endopeptidase activity"/>
    <property type="evidence" value="ECO:0007669"/>
    <property type="project" value="InterPro"/>
</dbReference>
<evidence type="ECO:0000313" key="5">
    <source>
        <dbReference type="Proteomes" id="UP000215483"/>
    </source>
</evidence>
<keyword evidence="1 2" id="KW-0732">Signal</keyword>
<dbReference type="InterPro" id="IPR001254">
    <property type="entry name" value="Trypsin_dom"/>
</dbReference>
<dbReference type="InterPro" id="IPR028994">
    <property type="entry name" value="Integrin_alpha_N"/>
</dbReference>
<evidence type="ECO:0000256" key="2">
    <source>
        <dbReference type="SAM" id="SignalP"/>
    </source>
</evidence>
<dbReference type="Pfam" id="PF13517">
    <property type="entry name" value="FG-GAP_3"/>
    <property type="match status" value="2"/>
</dbReference>
<dbReference type="AlphaFoldDB" id="A0A233SJK4"/>
<keyword evidence="5" id="KW-1185">Reference proteome</keyword>
<dbReference type="PROSITE" id="PS50240">
    <property type="entry name" value="TRYPSIN_DOM"/>
    <property type="match status" value="1"/>
</dbReference>
<sequence>MRGNVTHPRSRGKRTAWTAGVLAAGLAAGLLGASPAQSVVGDQVADDADQFTVKLHIDFGKDNERGCSGTLVDPQWVLTSASCFAADPQHATKIPAGKPPYPTVVTADGNRPATAPEKQKVLQLVPHPDRDLVMARIDDPSIEDPLDGPFPDIAAAKLDAAAPAQGDQLRAVGYGRTKTEWTPGKAHAGAFGVDSVGATTLAISPTSGGALCPGDAGGPVLDARGNLTAVVTASWSGGCLNSQETRTGAVATRVDDIADWVQRVRMTNRQKYIKDPMTTGDFNGDGRTDVVAVMANDSIQVFYSRPDGTLEFGSYLSALGRPGTSQVFAGDFDTKAGLEVITVQDNGDVILGQRRLPGLPMWTRKKLWTDATWKELGAAAVLHGSTPGHDTLLVQWTDGSLYSFKRDADGNLVNQKKSMWPDKTWKKEHIATGDFNGDGREDIAAAASGGSLALYPGKADGTFDKARSMWSGDDWTSYRPLLSGDFNGDGKADIASMEVNGQLSWFAGNGKGGLAPGKTMWPTV</sequence>
<evidence type="ECO:0000313" key="4">
    <source>
        <dbReference type="EMBL" id="OXY95818.1"/>
    </source>
</evidence>
<dbReference type="Gene3D" id="2.40.10.10">
    <property type="entry name" value="Trypsin-like serine proteases"/>
    <property type="match status" value="1"/>
</dbReference>
<accession>A0A233SJK4</accession>
<dbReference type="OrthoDB" id="9815928at2"/>
<dbReference type="GO" id="GO:0006508">
    <property type="term" value="P:proteolysis"/>
    <property type="evidence" value="ECO:0007669"/>
    <property type="project" value="InterPro"/>
</dbReference>
<comment type="caution">
    <text evidence="4">The sequence shown here is derived from an EMBL/GenBank/DDBJ whole genome shotgun (WGS) entry which is preliminary data.</text>
</comment>
<dbReference type="InterPro" id="IPR009003">
    <property type="entry name" value="Peptidase_S1_PA"/>
</dbReference>
<dbReference type="InterPro" id="IPR001314">
    <property type="entry name" value="Peptidase_S1A"/>
</dbReference>
<reference evidence="4 5" key="1">
    <citation type="submission" date="2016-07" db="EMBL/GenBank/DDBJ databases">
        <title>Draft genome of Streptomyces diastatochromogenes.</title>
        <authorList>
            <person name="Podduturi R."/>
            <person name="Lukassen M.B."/>
            <person name="Clausen N."/>
            <person name="Nielsen J.L."/>
            <person name="Jorgensen N.O."/>
        </authorList>
    </citation>
    <scope>NUCLEOTIDE SEQUENCE [LARGE SCALE GENOMIC DNA]</scope>
    <source>
        <strain evidence="4 5">DSM 40608</strain>
    </source>
</reference>
<protein>
    <recommendedName>
        <fullName evidence="3">Peptidase S1 domain-containing protein</fullName>
    </recommendedName>
</protein>
<dbReference type="SUPFAM" id="SSF69318">
    <property type="entry name" value="Integrin alpha N-terminal domain"/>
    <property type="match status" value="1"/>
</dbReference>
<evidence type="ECO:0000256" key="1">
    <source>
        <dbReference type="ARBA" id="ARBA00022729"/>
    </source>
</evidence>
<dbReference type="InterPro" id="IPR043504">
    <property type="entry name" value="Peptidase_S1_PA_chymotrypsin"/>
</dbReference>
<dbReference type="PANTHER" id="PTHR44103:SF1">
    <property type="entry name" value="PROPROTEIN CONVERTASE P"/>
    <property type="match status" value="1"/>
</dbReference>
<name>A0A233SJK4_STRDA</name>
<dbReference type="EMBL" id="MCGQ01000013">
    <property type="protein sequence ID" value="OXY95818.1"/>
    <property type="molecule type" value="Genomic_DNA"/>
</dbReference>
<proteinExistence type="predicted"/>
<dbReference type="PRINTS" id="PR00722">
    <property type="entry name" value="CHYMOTRYPSIN"/>
</dbReference>
<dbReference type="InterPro" id="IPR013517">
    <property type="entry name" value="FG-GAP"/>
</dbReference>